<dbReference type="NCBIfam" id="NF007497">
    <property type="entry name" value="PRK10090.1"/>
    <property type="match status" value="1"/>
</dbReference>
<dbReference type="Proteomes" id="UP000198397">
    <property type="component" value="Unassembled WGS sequence"/>
</dbReference>
<dbReference type="GO" id="GO:0009450">
    <property type="term" value="P:gamma-aminobutyric acid catabolic process"/>
    <property type="evidence" value="ECO:0007669"/>
    <property type="project" value="TreeGrafter"/>
</dbReference>
<evidence type="ECO:0000256" key="1">
    <source>
        <dbReference type="ARBA" id="ARBA00009986"/>
    </source>
</evidence>
<feature type="domain" description="Aldehyde dehydrogenase" evidence="7">
    <location>
        <begin position="17"/>
        <end position="476"/>
    </location>
</feature>
<evidence type="ECO:0000259" key="7">
    <source>
        <dbReference type="Pfam" id="PF00171"/>
    </source>
</evidence>
<dbReference type="Gene3D" id="3.40.309.10">
    <property type="entry name" value="Aldehyde Dehydrogenase, Chain A, domain 2"/>
    <property type="match status" value="1"/>
</dbReference>
<dbReference type="GO" id="GO:0004777">
    <property type="term" value="F:succinate-semialdehyde dehydrogenase (NAD+) activity"/>
    <property type="evidence" value="ECO:0007669"/>
    <property type="project" value="TreeGrafter"/>
</dbReference>
<keyword evidence="3 5" id="KW-0560">Oxidoreductase</keyword>
<evidence type="ECO:0000256" key="5">
    <source>
        <dbReference type="RuleBase" id="RU003345"/>
    </source>
</evidence>
<dbReference type="InterPro" id="IPR016163">
    <property type="entry name" value="Ald_DH_C"/>
</dbReference>
<dbReference type="InterPro" id="IPR029510">
    <property type="entry name" value="Ald_DH_CS_GLU"/>
</dbReference>
<dbReference type="FunFam" id="3.40.605.10:FF:000007">
    <property type="entry name" value="NAD/NADP-dependent betaine aldehyde dehydrogenase"/>
    <property type="match status" value="1"/>
</dbReference>
<dbReference type="PROSITE" id="PS00687">
    <property type="entry name" value="ALDEHYDE_DEHYDR_GLU"/>
    <property type="match status" value="1"/>
</dbReference>
<proteinExistence type="inferred from homology"/>
<dbReference type="GO" id="GO:0005829">
    <property type="term" value="C:cytosol"/>
    <property type="evidence" value="ECO:0007669"/>
    <property type="project" value="TreeGrafter"/>
</dbReference>
<protein>
    <submittedName>
        <fullName evidence="8">Lactaldehyde dehydrogenase</fullName>
    </submittedName>
</protein>
<dbReference type="InterPro" id="IPR016162">
    <property type="entry name" value="Ald_DH_N"/>
</dbReference>
<accession>A0A238Y6C3</accession>
<dbReference type="InterPro" id="IPR050740">
    <property type="entry name" value="Aldehyde_DH_Superfamily"/>
</dbReference>
<feature type="region of interest" description="Disordered" evidence="6">
    <location>
        <begin position="39"/>
        <end position="65"/>
    </location>
</feature>
<gene>
    <name evidence="8" type="ORF">SAMN06264855_1328</name>
</gene>
<evidence type="ECO:0000313" key="8">
    <source>
        <dbReference type="EMBL" id="SNR66765.1"/>
    </source>
</evidence>
<comment type="similarity">
    <text evidence="1 5">Belongs to the aldehyde dehydrogenase family.</text>
</comment>
<dbReference type="OrthoDB" id="6342at2157"/>
<dbReference type="EMBL" id="FZNQ01000032">
    <property type="protein sequence ID" value="SNR66765.1"/>
    <property type="molecule type" value="Genomic_DNA"/>
</dbReference>
<organism evidence="8 9">
    <name type="scientific">Halorubrum vacuolatum</name>
    <name type="common">Natronobacterium vacuolatum</name>
    <dbReference type="NCBI Taxonomy" id="63740"/>
    <lineage>
        <taxon>Archaea</taxon>
        <taxon>Methanobacteriati</taxon>
        <taxon>Methanobacteriota</taxon>
        <taxon>Stenosarchaea group</taxon>
        <taxon>Halobacteria</taxon>
        <taxon>Halobacteriales</taxon>
        <taxon>Haloferacaceae</taxon>
        <taxon>Halorubrum</taxon>
    </lineage>
</organism>
<evidence type="ECO:0000256" key="2">
    <source>
        <dbReference type="ARBA" id="ARBA00011881"/>
    </source>
</evidence>
<dbReference type="Pfam" id="PF00171">
    <property type="entry name" value="Aldedh"/>
    <property type="match status" value="1"/>
</dbReference>
<sequence length="481" mass="51603">MGVNSNTPLYIDGEWHEIESNSEIPVLNPCSGERITSVPSATESDVDRATSVARSAQPEWEQRPAKERGDLLREIADVIEDNVDSVAETLVAEQGKTLSVAKYEITAAADIVRYMSEWDRRIEGDILPGSKQRQSITLLRKPYGVVGGIIPWNFPISVFVRKFAPALVAGNTAVIKPSELTPLSTLELVEIIDDNVDLPPGVLNVVTGGGAIGAALVENDDIDYVTMTGNVDTGKAIMRNAATDLTRVSLELGGKAPAIVCADADIETAVDHIVGSRTINAGQVCTSVERIYVHSDVREEFQSQFTAAMEAVEIGDPTTDPDMGPQVSADELEKTQAAINRAVEQGADVAVGGPTTENPPTSGGYWAKPTVLTGVDQDMDIVHKEVFGPVAPIVEVDSVDQSVAFANDSQYGLSSYVFTESYRDAMQIAEDLEFGETFINGSGGAQQGHHIGWNESGLGGEDGKYGVLKYTQIKSVYHNFD</sequence>
<keyword evidence="9" id="KW-1185">Reference proteome</keyword>
<dbReference type="PANTHER" id="PTHR43353">
    <property type="entry name" value="SUCCINATE-SEMIALDEHYDE DEHYDROGENASE, MITOCHONDRIAL"/>
    <property type="match status" value="1"/>
</dbReference>
<evidence type="ECO:0000256" key="3">
    <source>
        <dbReference type="ARBA" id="ARBA00023002"/>
    </source>
</evidence>
<evidence type="ECO:0000256" key="6">
    <source>
        <dbReference type="SAM" id="MobiDB-lite"/>
    </source>
</evidence>
<reference evidence="8 9" key="1">
    <citation type="submission" date="2017-06" db="EMBL/GenBank/DDBJ databases">
        <authorList>
            <person name="Kim H.J."/>
            <person name="Triplett B.A."/>
        </authorList>
    </citation>
    <scope>NUCLEOTIDE SEQUENCE [LARGE SCALE GENOMIC DNA]</scope>
    <source>
        <strain evidence="8 9">DSM 8800</strain>
    </source>
</reference>
<dbReference type="FunFam" id="3.40.309.10:FF:000009">
    <property type="entry name" value="Aldehyde dehydrogenase A"/>
    <property type="match status" value="1"/>
</dbReference>
<dbReference type="Gene3D" id="3.40.605.10">
    <property type="entry name" value="Aldehyde Dehydrogenase, Chain A, domain 1"/>
    <property type="match status" value="1"/>
</dbReference>
<comment type="subunit">
    <text evidence="2">Homotetramer.</text>
</comment>
<evidence type="ECO:0000256" key="4">
    <source>
        <dbReference type="PROSITE-ProRule" id="PRU10007"/>
    </source>
</evidence>
<dbReference type="RefSeq" id="WP_089385967.1">
    <property type="nucleotide sequence ID" value="NZ_FZNQ01000032.1"/>
</dbReference>
<dbReference type="InterPro" id="IPR015590">
    <property type="entry name" value="Aldehyde_DH_dom"/>
</dbReference>
<dbReference type="AlphaFoldDB" id="A0A238Y6C3"/>
<dbReference type="InterPro" id="IPR016161">
    <property type="entry name" value="Ald_DH/histidinol_DH"/>
</dbReference>
<dbReference type="PANTHER" id="PTHR43353:SF5">
    <property type="entry name" value="SUCCINATE-SEMIALDEHYDE DEHYDROGENASE, MITOCHONDRIAL"/>
    <property type="match status" value="1"/>
</dbReference>
<evidence type="ECO:0000313" key="9">
    <source>
        <dbReference type="Proteomes" id="UP000198397"/>
    </source>
</evidence>
<dbReference type="SUPFAM" id="SSF53720">
    <property type="entry name" value="ALDH-like"/>
    <property type="match status" value="1"/>
</dbReference>
<feature type="active site" evidence="4">
    <location>
        <position position="251"/>
    </location>
</feature>
<name>A0A238Y6C3_HALVU</name>